<dbReference type="PROSITE" id="PS50870">
    <property type="entry name" value="AH"/>
    <property type="match status" value="1"/>
</dbReference>
<keyword evidence="4" id="KW-1185">Reference proteome</keyword>
<dbReference type="Gene3D" id="1.20.1270.60">
    <property type="entry name" value="Arfaptin homology (AH) domain/BAR domain"/>
    <property type="match status" value="1"/>
</dbReference>
<dbReference type="PANTHER" id="PTHR10164">
    <property type="entry name" value="ISLET CELL AUTOANTIGEN 1"/>
    <property type="match status" value="1"/>
</dbReference>
<evidence type="ECO:0000313" key="4">
    <source>
        <dbReference type="Proteomes" id="UP000198287"/>
    </source>
</evidence>
<dbReference type="GO" id="GO:0005794">
    <property type="term" value="C:Golgi apparatus"/>
    <property type="evidence" value="ECO:0007669"/>
    <property type="project" value="TreeGrafter"/>
</dbReference>
<dbReference type="OMA" id="SHALIQY"/>
<dbReference type="InterPro" id="IPR006723">
    <property type="entry name" value="Islet_autoAg_Ica1_C"/>
</dbReference>
<dbReference type="STRING" id="158441.A0A226EZW7"/>
<gene>
    <name evidence="3" type="ORF">Fcan01_03658</name>
</gene>
<dbReference type="EMBL" id="LNIX01000001">
    <property type="protein sequence ID" value="OXA63109.1"/>
    <property type="molecule type" value="Genomic_DNA"/>
</dbReference>
<dbReference type="InterPro" id="IPR027267">
    <property type="entry name" value="AH/BAR_dom_sf"/>
</dbReference>
<dbReference type="AlphaFoldDB" id="A0A226EZW7"/>
<feature type="compositionally biased region" description="Basic and acidic residues" evidence="1">
    <location>
        <begin position="539"/>
        <end position="554"/>
    </location>
</feature>
<dbReference type="Proteomes" id="UP000198287">
    <property type="component" value="Unassembled WGS sequence"/>
</dbReference>
<evidence type="ECO:0000259" key="2">
    <source>
        <dbReference type="PROSITE" id="PS50870"/>
    </source>
</evidence>
<feature type="compositionally biased region" description="Polar residues" evidence="1">
    <location>
        <begin position="288"/>
        <end position="312"/>
    </location>
</feature>
<dbReference type="OrthoDB" id="2126778at2759"/>
<dbReference type="Pfam" id="PF04629">
    <property type="entry name" value="ICA69"/>
    <property type="match status" value="1"/>
</dbReference>
<accession>A0A226EZW7</accession>
<dbReference type="InterPro" id="IPR010504">
    <property type="entry name" value="AH_dom"/>
</dbReference>
<dbReference type="FunFam" id="1.20.1270.60:FF:000068">
    <property type="entry name" value="Islet cell autoantigen"/>
    <property type="match status" value="1"/>
</dbReference>
<dbReference type="InterPro" id="IPR024114">
    <property type="entry name" value="Islet_autoAg_Ica1/Ica1-like"/>
</dbReference>
<feature type="region of interest" description="Disordered" evidence="1">
    <location>
        <begin position="534"/>
        <end position="554"/>
    </location>
</feature>
<feature type="domain" description="AH" evidence="2">
    <location>
        <begin position="34"/>
        <end position="239"/>
    </location>
</feature>
<name>A0A226EZW7_FOLCA</name>
<dbReference type="PANTHER" id="PTHR10164:SF4">
    <property type="entry name" value="GH23156P"/>
    <property type="match status" value="1"/>
</dbReference>
<dbReference type="GO" id="GO:0051049">
    <property type="term" value="P:regulation of transport"/>
    <property type="evidence" value="ECO:0007669"/>
    <property type="project" value="TreeGrafter"/>
</dbReference>
<dbReference type="SMART" id="SM01015">
    <property type="entry name" value="Arfaptin"/>
    <property type="match status" value="1"/>
</dbReference>
<evidence type="ECO:0000313" key="3">
    <source>
        <dbReference type="EMBL" id="OXA63109.1"/>
    </source>
</evidence>
<dbReference type="Pfam" id="PF06456">
    <property type="entry name" value="Arfaptin"/>
    <property type="match status" value="1"/>
</dbReference>
<evidence type="ECO:0000256" key="1">
    <source>
        <dbReference type="SAM" id="MobiDB-lite"/>
    </source>
</evidence>
<sequence length="554" mass="61874">MDRSTVNKLQHQYWVTKQTVYRKLGKKEDECIIASDSELDAKLELFKSIHLSSSAMNKLLDRYQEKICALAQEQNEMGRFLKEYGKADKSPGPSGKMMIQMGKSLQLSSQQEIALRPPLLRLYQEVETFRNRAVDDTHGTIQQMEKHRTEYRASLNWMKKVSQELDPDTNKQMEKFRKVQNHVKSSKSHFDKLKLACLQKVDLLAAARCNMFSHALIQYLQAMSKTTSKNAKIFNTLAITFKGHQYFEFSIIKELAEPSKRLAEECGNKPATEELLFDFNDDLKNEQDSSTNESRQEDPSSAGSTSLFQSRNEGTRHGENESQDLLSLANATEFLETLLGPLDQSPERAQDVLDLGMDLPDKDNKDNISSNSLINIGSFIPKKDQKKESQKESKPSDVMSLLSSDDFDGLCFDQESGDTMALLNEILNAGKPSAQPTLLPTLETGGSGDSLVPPLSPFGSSAQSSNSFMPSYLLDLGSLTTGPSSAGQDLLNLSSQSSDCLLQPIQKVTEATSSSTTNSNKTWYDIFADLDPLGNPDAIGDKEKENKEMENRYC</sequence>
<comment type="caution">
    <text evidence="3">The sequence shown here is derived from an EMBL/GenBank/DDBJ whole genome shotgun (WGS) entry which is preliminary data.</text>
</comment>
<reference evidence="3 4" key="1">
    <citation type="submission" date="2015-12" db="EMBL/GenBank/DDBJ databases">
        <title>The genome of Folsomia candida.</title>
        <authorList>
            <person name="Faddeeva A."/>
            <person name="Derks M.F."/>
            <person name="Anvar Y."/>
            <person name="Smit S."/>
            <person name="Van Straalen N."/>
            <person name="Roelofs D."/>
        </authorList>
    </citation>
    <scope>NUCLEOTIDE SEQUENCE [LARGE SCALE GENOMIC DNA]</scope>
    <source>
        <strain evidence="3 4">VU population</strain>
        <tissue evidence="3">Whole body</tissue>
    </source>
</reference>
<dbReference type="SUPFAM" id="SSF103657">
    <property type="entry name" value="BAR/IMD domain-like"/>
    <property type="match status" value="1"/>
</dbReference>
<dbReference type="GO" id="GO:0019904">
    <property type="term" value="F:protein domain specific binding"/>
    <property type="evidence" value="ECO:0007669"/>
    <property type="project" value="InterPro"/>
</dbReference>
<proteinExistence type="predicted"/>
<dbReference type="SMART" id="SM01237">
    <property type="entry name" value="ICA69"/>
    <property type="match status" value="1"/>
</dbReference>
<feature type="region of interest" description="Disordered" evidence="1">
    <location>
        <begin position="283"/>
        <end position="322"/>
    </location>
</feature>
<protein>
    <submittedName>
        <fullName evidence="3">Islet cell autoantigen 1</fullName>
    </submittedName>
</protein>
<organism evidence="3 4">
    <name type="scientific">Folsomia candida</name>
    <name type="common">Springtail</name>
    <dbReference type="NCBI Taxonomy" id="158441"/>
    <lineage>
        <taxon>Eukaryota</taxon>
        <taxon>Metazoa</taxon>
        <taxon>Ecdysozoa</taxon>
        <taxon>Arthropoda</taxon>
        <taxon>Hexapoda</taxon>
        <taxon>Collembola</taxon>
        <taxon>Entomobryomorpha</taxon>
        <taxon>Isotomoidea</taxon>
        <taxon>Isotomidae</taxon>
        <taxon>Proisotominae</taxon>
        <taxon>Folsomia</taxon>
    </lineage>
</organism>